<keyword evidence="3" id="KW-1185">Reference proteome</keyword>
<evidence type="ECO:0000256" key="1">
    <source>
        <dbReference type="SAM" id="MobiDB-lite"/>
    </source>
</evidence>
<reference evidence="2 3" key="1">
    <citation type="journal article" date="2021" name="Elife">
        <title>Chloroplast acquisition without the gene transfer in kleptoplastic sea slugs, Plakobranchus ocellatus.</title>
        <authorList>
            <person name="Maeda T."/>
            <person name="Takahashi S."/>
            <person name="Yoshida T."/>
            <person name="Shimamura S."/>
            <person name="Takaki Y."/>
            <person name="Nagai Y."/>
            <person name="Toyoda A."/>
            <person name="Suzuki Y."/>
            <person name="Arimoto A."/>
            <person name="Ishii H."/>
            <person name="Satoh N."/>
            <person name="Nishiyama T."/>
            <person name="Hasebe M."/>
            <person name="Maruyama T."/>
            <person name="Minagawa J."/>
            <person name="Obokata J."/>
            <person name="Shigenobu S."/>
        </authorList>
    </citation>
    <scope>NUCLEOTIDE SEQUENCE [LARGE SCALE GENOMIC DNA]</scope>
</reference>
<comment type="caution">
    <text evidence="2">The sequence shown here is derived from an EMBL/GenBank/DDBJ whole genome shotgun (WGS) entry which is preliminary data.</text>
</comment>
<feature type="compositionally biased region" description="Basic and acidic residues" evidence="1">
    <location>
        <begin position="1"/>
        <end position="13"/>
    </location>
</feature>
<evidence type="ECO:0000313" key="3">
    <source>
        <dbReference type="Proteomes" id="UP000735302"/>
    </source>
</evidence>
<sequence length="109" mass="12210">MSVPDKVLDDQRSATESFFSANSTSYAHPRAAFQSKRTNLSDQHDFSQLHKAFIVGEQNFPVTSIDTDHCGFVHSSSRHQAPQNLNQQKNDQHFAAVSLTPSQRLHDSV</sequence>
<protein>
    <submittedName>
        <fullName evidence="2">Uncharacterized protein</fullName>
    </submittedName>
</protein>
<feature type="region of interest" description="Disordered" evidence="1">
    <location>
        <begin position="1"/>
        <end position="21"/>
    </location>
</feature>
<accession>A0AAV4B851</accession>
<proteinExistence type="predicted"/>
<gene>
    <name evidence="2" type="ORF">PoB_004103900</name>
</gene>
<evidence type="ECO:0000313" key="2">
    <source>
        <dbReference type="EMBL" id="GFO14534.1"/>
    </source>
</evidence>
<dbReference type="Proteomes" id="UP000735302">
    <property type="component" value="Unassembled WGS sequence"/>
</dbReference>
<dbReference type="EMBL" id="BLXT01004580">
    <property type="protein sequence ID" value="GFO14534.1"/>
    <property type="molecule type" value="Genomic_DNA"/>
</dbReference>
<organism evidence="2 3">
    <name type="scientific">Plakobranchus ocellatus</name>
    <dbReference type="NCBI Taxonomy" id="259542"/>
    <lineage>
        <taxon>Eukaryota</taxon>
        <taxon>Metazoa</taxon>
        <taxon>Spiralia</taxon>
        <taxon>Lophotrochozoa</taxon>
        <taxon>Mollusca</taxon>
        <taxon>Gastropoda</taxon>
        <taxon>Heterobranchia</taxon>
        <taxon>Euthyneura</taxon>
        <taxon>Panpulmonata</taxon>
        <taxon>Sacoglossa</taxon>
        <taxon>Placobranchoidea</taxon>
        <taxon>Plakobranchidae</taxon>
        <taxon>Plakobranchus</taxon>
    </lineage>
</organism>
<name>A0AAV4B851_9GAST</name>
<dbReference type="AlphaFoldDB" id="A0AAV4B851"/>